<sequence length="400" mass="44288">MWENDDACIKCSICISVCPVYGQDLEFPGPKALGPDWFRAYQANPLTVPSEHVDDCTFCQLCEASCPVHVPIAHLIAQHKSLKKKTWRINLRDRILAHPHWVARYPRLANAPNFLVRPLGFGTQSRWPRPQRRVAPLSSSPQADTRQIVGLFVDCYSRGFDQDVLSAAQALLELWGFSVRLLPHASHCCGAAAYAAGQPEEGQRIAHSTYDAMTPGLTDLSQIVTLNATCDSTLREEWPLYWNLSLPVPVLSFSEFALDKAPAWFWDAMHKGMTARQEQGETTSWIHTTCRSRVSRGDGILEQLADKAGLAAIQPLNLACCGAGGSYAFKEEHEKTAHALGAAALEQVTETHDRIIVDSGTCALHLTQITGALAKHPAYWLYQRFLSLTQRSGDIASQEK</sequence>
<evidence type="ECO:0000256" key="4">
    <source>
        <dbReference type="ARBA" id="ARBA00023004"/>
    </source>
</evidence>
<dbReference type="PANTHER" id="PTHR32479:SF19">
    <property type="entry name" value="ANAEROBIC GLYCEROL-3-PHOSPHATE DEHYDROGENASE SUBUNIT C"/>
    <property type="match status" value="1"/>
</dbReference>
<dbReference type="InterPro" id="IPR009051">
    <property type="entry name" value="Helical_ferredxn"/>
</dbReference>
<accession>A0ABN5H0P6</accession>
<evidence type="ECO:0000313" key="7">
    <source>
        <dbReference type="EMBL" id="AUW94305.1"/>
    </source>
</evidence>
<feature type="domain" description="4Fe-4S ferredoxin-type" evidence="6">
    <location>
        <begin position="47"/>
        <end position="76"/>
    </location>
</feature>
<proteinExistence type="predicted"/>
<dbReference type="InterPro" id="IPR004017">
    <property type="entry name" value="Cys_rich_dom"/>
</dbReference>
<dbReference type="EMBL" id="CP019454">
    <property type="protein sequence ID" value="AUW94305.1"/>
    <property type="molecule type" value="Genomic_DNA"/>
</dbReference>
<dbReference type="Proteomes" id="UP000325292">
    <property type="component" value="Chromosome"/>
</dbReference>
<keyword evidence="4" id="KW-0408">Iron</keyword>
<keyword evidence="3" id="KW-0677">Repeat</keyword>
<evidence type="ECO:0000256" key="2">
    <source>
        <dbReference type="ARBA" id="ARBA00022723"/>
    </source>
</evidence>
<reference evidence="7 8" key="1">
    <citation type="journal article" date="2019" name="Sci. Rep.">
        <title>Sulfobacillus thermotolerans: new insights into resistance and metabolic capacities of acidophilic chemolithotrophs.</title>
        <authorList>
            <person name="Panyushkina A.E."/>
            <person name="Babenko V.V."/>
            <person name="Nikitina A.S."/>
            <person name="Selezneva O.V."/>
            <person name="Tsaplina I.A."/>
            <person name="Letarova M.A."/>
            <person name="Kostryukova E.S."/>
            <person name="Letarov A.V."/>
        </authorList>
    </citation>
    <scope>NUCLEOTIDE SEQUENCE [LARGE SCALE GENOMIC DNA]</scope>
    <source>
        <strain evidence="7 8">Kr1</strain>
    </source>
</reference>
<keyword evidence="2" id="KW-0479">Metal-binding</keyword>
<dbReference type="PROSITE" id="PS00198">
    <property type="entry name" value="4FE4S_FER_1"/>
    <property type="match status" value="1"/>
</dbReference>
<dbReference type="InterPro" id="IPR017900">
    <property type="entry name" value="4Fe4S_Fe_S_CS"/>
</dbReference>
<dbReference type="Pfam" id="PF02754">
    <property type="entry name" value="CCG"/>
    <property type="match status" value="2"/>
</dbReference>
<dbReference type="PROSITE" id="PS51379">
    <property type="entry name" value="4FE4S_FER_2"/>
    <property type="match status" value="2"/>
</dbReference>
<keyword evidence="5" id="KW-0411">Iron-sulfur</keyword>
<dbReference type="Gene3D" id="1.10.1060.10">
    <property type="entry name" value="Alpha-helical ferredoxin"/>
    <property type="match status" value="1"/>
</dbReference>
<name>A0ABN5H0P6_9FIRM</name>
<feature type="domain" description="4Fe-4S ferredoxin-type" evidence="6">
    <location>
        <begin position="1"/>
        <end position="28"/>
    </location>
</feature>
<evidence type="ECO:0000259" key="6">
    <source>
        <dbReference type="PROSITE" id="PS51379"/>
    </source>
</evidence>
<evidence type="ECO:0000256" key="3">
    <source>
        <dbReference type="ARBA" id="ARBA00022737"/>
    </source>
</evidence>
<organism evidence="7 8">
    <name type="scientific">Sulfobacillus thermotolerans</name>
    <dbReference type="NCBI Taxonomy" id="338644"/>
    <lineage>
        <taxon>Bacteria</taxon>
        <taxon>Bacillati</taxon>
        <taxon>Bacillota</taxon>
        <taxon>Clostridia</taxon>
        <taxon>Eubacteriales</taxon>
        <taxon>Clostridiales Family XVII. Incertae Sedis</taxon>
        <taxon>Sulfobacillus</taxon>
    </lineage>
</organism>
<evidence type="ECO:0000256" key="5">
    <source>
        <dbReference type="ARBA" id="ARBA00023014"/>
    </source>
</evidence>
<gene>
    <name evidence="7" type="ORF">BXT84_10450</name>
</gene>
<keyword evidence="1" id="KW-0004">4Fe-4S</keyword>
<dbReference type="SUPFAM" id="SSF46548">
    <property type="entry name" value="alpha-helical ferredoxin"/>
    <property type="match status" value="1"/>
</dbReference>
<evidence type="ECO:0000256" key="1">
    <source>
        <dbReference type="ARBA" id="ARBA00022485"/>
    </source>
</evidence>
<evidence type="ECO:0000313" key="8">
    <source>
        <dbReference type="Proteomes" id="UP000325292"/>
    </source>
</evidence>
<dbReference type="Pfam" id="PF13183">
    <property type="entry name" value="Fer4_8"/>
    <property type="match status" value="1"/>
</dbReference>
<protein>
    <recommendedName>
        <fullName evidence="6">4Fe-4S ferredoxin-type domain-containing protein</fullName>
    </recommendedName>
</protein>
<dbReference type="PANTHER" id="PTHR32479">
    <property type="entry name" value="GLYCOLATE OXIDASE IRON-SULFUR SUBUNIT"/>
    <property type="match status" value="1"/>
</dbReference>
<dbReference type="InterPro" id="IPR017896">
    <property type="entry name" value="4Fe4S_Fe-S-bd"/>
</dbReference>
<keyword evidence="8" id="KW-1185">Reference proteome</keyword>